<dbReference type="AlphaFoldDB" id="A0AAD4TBS1"/>
<evidence type="ECO:0000256" key="1">
    <source>
        <dbReference type="SAM" id="MobiDB-lite"/>
    </source>
</evidence>
<protein>
    <submittedName>
        <fullName evidence="2">Uncharacterized protein</fullName>
    </submittedName>
</protein>
<accession>A0AAD4TBS1</accession>
<gene>
    <name evidence="2" type="ORF">MKW98_017717</name>
</gene>
<feature type="compositionally biased region" description="Polar residues" evidence="1">
    <location>
        <begin position="254"/>
        <end position="267"/>
    </location>
</feature>
<keyword evidence="3" id="KW-1185">Reference proteome</keyword>
<proteinExistence type="predicted"/>
<sequence length="325" mass="37365">MMARAREKIISTRRDLGKRRILLETAISESLNYPYPYPDQKCRWGRSRMKRKSSCGYCKSSARSNVTHVSRRCFRLPCGEKEAKLEASERRCEELVTQVPESTRPLLRQIEAMQETTARRAEAWAGVERSLNSRFQAKAAAAEENERAMNERLSQTISRMAVLEAQISCLRAEQTQLSRSLEKESKRASENRQEYLAAQESVATYEVRVNQLEEEIKEHKKKHRQELMDLMSDKELLQQELEREKTDLERKSRLQSSVPDQSPTDKNINAYLENGGNSMRKLSSAGSLGSMEDSFFLQASLDSSDSFSEKRLKDGELASYMSRLT</sequence>
<name>A0AAD4TBS1_9MAGN</name>
<organism evidence="2 3">
    <name type="scientific">Papaver atlanticum</name>
    <dbReference type="NCBI Taxonomy" id="357466"/>
    <lineage>
        <taxon>Eukaryota</taxon>
        <taxon>Viridiplantae</taxon>
        <taxon>Streptophyta</taxon>
        <taxon>Embryophyta</taxon>
        <taxon>Tracheophyta</taxon>
        <taxon>Spermatophyta</taxon>
        <taxon>Magnoliopsida</taxon>
        <taxon>Ranunculales</taxon>
        <taxon>Papaveraceae</taxon>
        <taxon>Papaveroideae</taxon>
        <taxon>Papaver</taxon>
    </lineage>
</organism>
<dbReference type="PANTHER" id="PTHR47347">
    <property type="entry name" value="GOLGIN CANDIDATE 5"/>
    <property type="match status" value="1"/>
</dbReference>
<feature type="region of interest" description="Disordered" evidence="1">
    <location>
        <begin position="244"/>
        <end position="273"/>
    </location>
</feature>
<evidence type="ECO:0000313" key="2">
    <source>
        <dbReference type="EMBL" id="KAI3953893.1"/>
    </source>
</evidence>
<dbReference type="PANTHER" id="PTHR47347:SF2">
    <property type="entry name" value="GOLGIN CANDIDATE 5"/>
    <property type="match status" value="1"/>
</dbReference>
<comment type="caution">
    <text evidence="2">The sequence shown here is derived from an EMBL/GenBank/DDBJ whole genome shotgun (WGS) entry which is preliminary data.</text>
</comment>
<reference evidence="2" key="1">
    <citation type="submission" date="2022-04" db="EMBL/GenBank/DDBJ databases">
        <title>A functionally conserved STORR gene fusion in Papaver species that diverged 16.8 million years ago.</title>
        <authorList>
            <person name="Catania T."/>
        </authorList>
    </citation>
    <scope>NUCLEOTIDE SEQUENCE</scope>
    <source>
        <strain evidence="2">S-188037</strain>
    </source>
</reference>
<dbReference type="EMBL" id="JAJJMB010002020">
    <property type="protein sequence ID" value="KAI3953893.1"/>
    <property type="molecule type" value="Genomic_DNA"/>
</dbReference>
<dbReference type="Proteomes" id="UP001202328">
    <property type="component" value="Unassembled WGS sequence"/>
</dbReference>
<evidence type="ECO:0000313" key="3">
    <source>
        <dbReference type="Proteomes" id="UP001202328"/>
    </source>
</evidence>